<organism evidence="1 2">
    <name type="scientific">Dentiscutata erythropus</name>
    <dbReference type="NCBI Taxonomy" id="1348616"/>
    <lineage>
        <taxon>Eukaryota</taxon>
        <taxon>Fungi</taxon>
        <taxon>Fungi incertae sedis</taxon>
        <taxon>Mucoromycota</taxon>
        <taxon>Glomeromycotina</taxon>
        <taxon>Glomeromycetes</taxon>
        <taxon>Diversisporales</taxon>
        <taxon>Gigasporaceae</taxon>
        <taxon>Dentiscutata</taxon>
    </lineage>
</organism>
<dbReference type="EMBL" id="CAJVPY010028219">
    <property type="protein sequence ID" value="CAG8792300.1"/>
    <property type="molecule type" value="Genomic_DNA"/>
</dbReference>
<feature type="non-terminal residue" evidence="1">
    <location>
        <position position="145"/>
    </location>
</feature>
<gene>
    <name evidence="1" type="ORF">DERYTH_LOCUS21672</name>
</gene>
<keyword evidence="2" id="KW-1185">Reference proteome</keyword>
<comment type="caution">
    <text evidence="1">The sequence shown here is derived from an EMBL/GenBank/DDBJ whole genome shotgun (WGS) entry which is preliminary data.</text>
</comment>
<reference evidence="1" key="1">
    <citation type="submission" date="2021-06" db="EMBL/GenBank/DDBJ databases">
        <authorList>
            <person name="Kallberg Y."/>
            <person name="Tangrot J."/>
            <person name="Rosling A."/>
        </authorList>
    </citation>
    <scope>NUCLEOTIDE SEQUENCE</scope>
    <source>
        <strain evidence="1">MA453B</strain>
    </source>
</reference>
<dbReference type="Gene3D" id="2.60.120.260">
    <property type="entry name" value="Galactose-binding domain-like"/>
    <property type="match status" value="1"/>
</dbReference>
<evidence type="ECO:0000313" key="2">
    <source>
        <dbReference type="Proteomes" id="UP000789405"/>
    </source>
</evidence>
<dbReference type="AlphaFoldDB" id="A0A9N9JSN5"/>
<feature type="non-terminal residue" evidence="1">
    <location>
        <position position="1"/>
    </location>
</feature>
<protein>
    <submittedName>
        <fullName evidence="1">6015_t:CDS:1</fullName>
    </submittedName>
</protein>
<sequence>NVTGWAGMWMRIDTNITQTLDNMYYRPITGTVDWKKYESILDVPNNTVSLLFGVLLSGDGEVWFNQFEFNTVDESQVLTTNYSVYPINGTSYSGQLDHPINLFTSYSVTTATVVNNNNNTKVTKDSRVIIGTTIGGFVGGIIVSA</sequence>
<dbReference type="OrthoDB" id="2434837at2759"/>
<proteinExistence type="predicted"/>
<name>A0A9N9JSN5_9GLOM</name>
<dbReference type="Proteomes" id="UP000789405">
    <property type="component" value="Unassembled WGS sequence"/>
</dbReference>
<accession>A0A9N9JSN5</accession>
<evidence type="ECO:0000313" key="1">
    <source>
        <dbReference type="EMBL" id="CAG8792300.1"/>
    </source>
</evidence>